<dbReference type="Pfam" id="PF00076">
    <property type="entry name" value="RRM_1"/>
    <property type="match status" value="1"/>
</dbReference>
<feature type="region of interest" description="Disordered" evidence="2">
    <location>
        <begin position="346"/>
        <end position="370"/>
    </location>
</feature>
<keyword evidence="5" id="KW-1185">Reference proteome</keyword>
<accession>A0A9N9XL71</accession>
<feature type="domain" description="RRM" evidence="3">
    <location>
        <begin position="242"/>
        <end position="309"/>
    </location>
</feature>
<sequence length="481" mass="55620">MVLNRPIAMALCDNKDSQEPPQTFTFPTDNTKDSRSFEGYNFDMSAPCRRVVYHPLRDLGYKPEPNSEIYAYGLPSDTTDLELMEFFQQCGEIFKLKVMVGSGNANRGFCFVTFMNSEVAKSSLDLNYVPFRPHCYLRITLSYNNCRIFLGNIPLCKSRDDVWKELMKNGVTKITDVIMYRNYADRSQNRGFVFVEFEGHEQAAGFRAQYEGQLWMWGKEIIIDWSVPLPIVDSSVLEKVTTIFMRNLPVTLSKEELQESVFKLMDKENIQRVYKFKNYAFIHLFTRTQAEHLMKILKEHFDDELIQIEWAKPPSKQTSPSYRSQKVNQITSNMSRNLKLSLPASLSLESQEDDTRQTNSSAMKKKALSNDVELPSDVHVSRNLLRHRHGESYLNTALFTTARTPNDLTISLPQFSRYDWSTKDKDVFTLKNANLNKEAINTYKQRMEEHYGNGNLSNISEDKINCCELCSNLDKLLPKAT</sequence>
<dbReference type="OrthoDB" id="3800936at2759"/>
<dbReference type="InterPro" id="IPR035979">
    <property type="entry name" value="RBD_domain_sf"/>
</dbReference>
<dbReference type="CDD" id="cd00590">
    <property type="entry name" value="RRM_SF"/>
    <property type="match status" value="1"/>
</dbReference>
<dbReference type="GO" id="GO:0003723">
    <property type="term" value="F:RNA binding"/>
    <property type="evidence" value="ECO:0007669"/>
    <property type="project" value="UniProtKB-KW"/>
</dbReference>
<dbReference type="SMART" id="SM00360">
    <property type="entry name" value="RRM"/>
    <property type="match status" value="3"/>
</dbReference>
<feature type="domain" description="RRM" evidence="3">
    <location>
        <begin position="147"/>
        <end position="224"/>
    </location>
</feature>
<name>A0A9N9XL71_DIABA</name>
<proteinExistence type="predicted"/>
<organism evidence="4 5">
    <name type="scientific">Diabrotica balteata</name>
    <name type="common">Banded cucumber beetle</name>
    <dbReference type="NCBI Taxonomy" id="107213"/>
    <lineage>
        <taxon>Eukaryota</taxon>
        <taxon>Metazoa</taxon>
        <taxon>Ecdysozoa</taxon>
        <taxon>Arthropoda</taxon>
        <taxon>Hexapoda</taxon>
        <taxon>Insecta</taxon>
        <taxon>Pterygota</taxon>
        <taxon>Neoptera</taxon>
        <taxon>Endopterygota</taxon>
        <taxon>Coleoptera</taxon>
        <taxon>Polyphaga</taxon>
        <taxon>Cucujiformia</taxon>
        <taxon>Chrysomeloidea</taxon>
        <taxon>Chrysomelidae</taxon>
        <taxon>Galerucinae</taxon>
        <taxon>Diabroticina</taxon>
        <taxon>Diabroticites</taxon>
        <taxon>Diabrotica</taxon>
    </lineage>
</organism>
<dbReference type="AlphaFoldDB" id="A0A9N9XL71"/>
<evidence type="ECO:0000259" key="3">
    <source>
        <dbReference type="SMART" id="SM00360"/>
    </source>
</evidence>
<keyword evidence="1" id="KW-0694">RNA-binding</keyword>
<feature type="domain" description="RRM" evidence="3">
    <location>
        <begin position="68"/>
        <end position="140"/>
    </location>
</feature>
<dbReference type="Proteomes" id="UP001153709">
    <property type="component" value="Chromosome 9"/>
</dbReference>
<dbReference type="InterPro" id="IPR012677">
    <property type="entry name" value="Nucleotide-bd_a/b_plait_sf"/>
</dbReference>
<dbReference type="Gene3D" id="3.30.70.330">
    <property type="match status" value="3"/>
</dbReference>
<gene>
    <name evidence="4" type="ORF">DIABBA_LOCUS13625</name>
</gene>
<evidence type="ECO:0000313" key="4">
    <source>
        <dbReference type="EMBL" id="CAG9841025.1"/>
    </source>
</evidence>
<dbReference type="SUPFAM" id="SSF54928">
    <property type="entry name" value="RNA-binding domain, RBD"/>
    <property type="match status" value="2"/>
</dbReference>
<evidence type="ECO:0000313" key="5">
    <source>
        <dbReference type="Proteomes" id="UP001153709"/>
    </source>
</evidence>
<evidence type="ECO:0000256" key="2">
    <source>
        <dbReference type="SAM" id="MobiDB-lite"/>
    </source>
</evidence>
<reference evidence="4" key="1">
    <citation type="submission" date="2022-01" db="EMBL/GenBank/DDBJ databases">
        <authorList>
            <person name="King R."/>
        </authorList>
    </citation>
    <scope>NUCLEOTIDE SEQUENCE</scope>
</reference>
<evidence type="ECO:0000256" key="1">
    <source>
        <dbReference type="ARBA" id="ARBA00022884"/>
    </source>
</evidence>
<dbReference type="InterPro" id="IPR000504">
    <property type="entry name" value="RRM_dom"/>
</dbReference>
<dbReference type="PANTHER" id="PTHR21245">
    <property type="entry name" value="HETEROGENEOUS NUCLEAR RIBONUCLEOPROTEIN"/>
    <property type="match status" value="1"/>
</dbReference>
<dbReference type="EMBL" id="OU898284">
    <property type="protein sequence ID" value="CAG9841025.1"/>
    <property type="molecule type" value="Genomic_DNA"/>
</dbReference>
<protein>
    <recommendedName>
        <fullName evidence="3">RRM domain-containing protein</fullName>
    </recommendedName>
</protein>